<dbReference type="PROSITE" id="PS51257">
    <property type="entry name" value="PROKAR_LIPOPROTEIN"/>
    <property type="match status" value="1"/>
</dbReference>
<reference evidence="2 3" key="1">
    <citation type="submission" date="2019-03" db="EMBL/GenBank/DDBJ databases">
        <title>Genomic Encyclopedia of Type Strains, Phase III (KMG-III): the genomes of soil and plant-associated and newly described type strains.</title>
        <authorList>
            <person name="Whitman W."/>
        </authorList>
    </citation>
    <scope>NUCLEOTIDE SEQUENCE [LARGE SCALE GENOMIC DNA]</scope>
    <source>
        <strain evidence="2 3">CECT 8446</strain>
    </source>
</reference>
<organism evidence="2 3">
    <name type="scientific">Algoriphagus boseongensis</name>
    <dbReference type="NCBI Taxonomy" id="1442587"/>
    <lineage>
        <taxon>Bacteria</taxon>
        <taxon>Pseudomonadati</taxon>
        <taxon>Bacteroidota</taxon>
        <taxon>Cytophagia</taxon>
        <taxon>Cytophagales</taxon>
        <taxon>Cyclobacteriaceae</taxon>
        <taxon>Algoriphagus</taxon>
    </lineage>
</organism>
<protein>
    <submittedName>
        <fullName evidence="2">Uncharacterized protein</fullName>
    </submittedName>
</protein>
<dbReference type="OrthoDB" id="5526158at2"/>
<evidence type="ECO:0000313" key="2">
    <source>
        <dbReference type="EMBL" id="TDQ15161.1"/>
    </source>
</evidence>
<feature type="signal peptide" evidence="1">
    <location>
        <begin position="1"/>
        <end position="19"/>
    </location>
</feature>
<evidence type="ECO:0000256" key="1">
    <source>
        <dbReference type="SAM" id="SignalP"/>
    </source>
</evidence>
<proteinExistence type="predicted"/>
<comment type="caution">
    <text evidence="2">The sequence shown here is derived from an EMBL/GenBank/DDBJ whole genome shotgun (WGS) entry which is preliminary data.</text>
</comment>
<gene>
    <name evidence="2" type="ORF">DFQ04_3047</name>
</gene>
<accession>A0A4R6T3S6</accession>
<feature type="chain" id="PRO_5020304640" evidence="1">
    <location>
        <begin position="20"/>
        <end position="123"/>
    </location>
</feature>
<name>A0A4R6T3S6_9BACT</name>
<sequence length="123" mass="13521">MKRSIFVMLSLILASFSCIDQEQETSLESLEALEAEINALSASVPCSNSTEWKFTPMGSKACGGPTRYIAYHVSVENQFLDLVNEYTSRQEAYNKKYDVISDCSILVAPKGVTCEGGKPILVN</sequence>
<keyword evidence="1" id="KW-0732">Signal</keyword>
<dbReference type="Proteomes" id="UP000294535">
    <property type="component" value="Unassembled WGS sequence"/>
</dbReference>
<dbReference type="RefSeq" id="WP_133557316.1">
    <property type="nucleotide sequence ID" value="NZ_SNYF01000008.1"/>
</dbReference>
<dbReference type="AlphaFoldDB" id="A0A4R6T3S6"/>
<dbReference type="EMBL" id="SNYF01000008">
    <property type="protein sequence ID" value="TDQ15161.1"/>
    <property type="molecule type" value="Genomic_DNA"/>
</dbReference>
<evidence type="ECO:0000313" key="3">
    <source>
        <dbReference type="Proteomes" id="UP000294535"/>
    </source>
</evidence>
<keyword evidence="3" id="KW-1185">Reference proteome</keyword>